<reference evidence="1" key="1">
    <citation type="submission" date="2020-05" db="EMBL/GenBank/DDBJ databases">
        <authorList>
            <person name="Chiriac C."/>
            <person name="Salcher M."/>
            <person name="Ghai R."/>
            <person name="Kavagutti S V."/>
        </authorList>
    </citation>
    <scope>NUCLEOTIDE SEQUENCE</scope>
</reference>
<evidence type="ECO:0000313" key="1">
    <source>
        <dbReference type="EMBL" id="CAB4323531.1"/>
    </source>
</evidence>
<protein>
    <submittedName>
        <fullName evidence="1">Unannotated protein</fullName>
    </submittedName>
</protein>
<dbReference type="InterPro" id="IPR022454">
    <property type="entry name" value="CHP03883_F420-assoc"/>
</dbReference>
<name>A0A6J5YGH6_9ZZZZ</name>
<dbReference type="NCBIfam" id="TIGR03624">
    <property type="entry name" value="putative hydrolase"/>
    <property type="match status" value="1"/>
</dbReference>
<dbReference type="InterPro" id="IPR042271">
    <property type="entry name" value="Zinicin_2_N"/>
</dbReference>
<gene>
    <name evidence="1" type="ORF">UFOPK1392_01287</name>
</gene>
<dbReference type="AlphaFoldDB" id="A0A6J5YGH6"/>
<dbReference type="NCBIfam" id="TIGR03883">
    <property type="entry name" value="DUF2342_F420"/>
    <property type="match status" value="1"/>
</dbReference>
<dbReference type="PANTHER" id="PTHR39420">
    <property type="match status" value="1"/>
</dbReference>
<accession>A0A6J5YGH6</accession>
<proteinExistence type="predicted"/>
<dbReference type="Gene3D" id="1.20.150.30">
    <property type="entry name" value="Zincin-like metallopeptidase, N-terminal domain"/>
    <property type="match status" value="1"/>
</dbReference>
<dbReference type="InterPro" id="IPR018766">
    <property type="entry name" value="Zinicin_2"/>
</dbReference>
<dbReference type="PANTHER" id="PTHR39420:SF1">
    <property type="entry name" value="HYDROLASE"/>
    <property type="match status" value="1"/>
</dbReference>
<organism evidence="1">
    <name type="scientific">freshwater metagenome</name>
    <dbReference type="NCBI Taxonomy" id="449393"/>
    <lineage>
        <taxon>unclassified sequences</taxon>
        <taxon>metagenomes</taxon>
        <taxon>ecological metagenomes</taxon>
    </lineage>
</organism>
<dbReference type="Pfam" id="PF10103">
    <property type="entry name" value="Zincin_2"/>
    <property type="match status" value="1"/>
</dbReference>
<dbReference type="SUPFAM" id="SSF55486">
    <property type="entry name" value="Metalloproteases ('zincins'), catalytic domain"/>
    <property type="match status" value="1"/>
</dbReference>
<dbReference type="EMBL" id="CAEMXZ010000051">
    <property type="protein sequence ID" value="CAB4323531.1"/>
    <property type="molecule type" value="Genomic_DNA"/>
</dbReference>
<sequence length="356" mass="39040">MSSSVDWSVAERIAVRTSRTEPFARSYHYDSLEPDFTRLTALAESLVEQETGLRSLAGPARARVTDRAGWIHANISAFRRLLDPLIEKFDTRSGSGLAAPVMAKIAGAELGMVLGWMSGRVLGQYDLLVVEEEDPLDQDIVYYVGPNVLAIEKKFAFPPEQFRLWLALHEVTHRAQFTGVPWLREHFISLVHETVGAVDPDPGRLFESFSKAAIAWRSGTNPLADGGIAALVAGPEQRVIIDQVTGMMSLLEGHGDVTMDRAGQGLVPSAARFGEVLRERRESAKGLAKLIQQLIGLEAKLNQYAQGEAFIAAVERAGGPGLLSRAWESATNLPSLLEIREPHRWIERMQAPVAVA</sequence>